<dbReference type="OrthoDB" id="5428925at2759"/>
<feature type="compositionally biased region" description="Polar residues" evidence="1">
    <location>
        <begin position="229"/>
        <end position="239"/>
    </location>
</feature>
<feature type="region of interest" description="Disordered" evidence="1">
    <location>
        <begin position="81"/>
        <end position="182"/>
    </location>
</feature>
<feature type="compositionally biased region" description="Polar residues" evidence="1">
    <location>
        <begin position="505"/>
        <end position="534"/>
    </location>
</feature>
<feature type="compositionally biased region" description="Basic and acidic residues" evidence="1">
    <location>
        <begin position="612"/>
        <end position="634"/>
    </location>
</feature>
<feature type="compositionally biased region" description="Polar residues" evidence="1">
    <location>
        <begin position="167"/>
        <end position="181"/>
    </location>
</feature>
<feature type="compositionally biased region" description="Polar residues" evidence="1">
    <location>
        <begin position="99"/>
        <end position="120"/>
    </location>
</feature>
<evidence type="ECO:0000313" key="2">
    <source>
        <dbReference type="EMBL" id="CZR50775.1"/>
    </source>
</evidence>
<feature type="compositionally biased region" description="Polar residues" evidence="1">
    <location>
        <begin position="657"/>
        <end position="672"/>
    </location>
</feature>
<sequence>MSKFRRQGTGQSVRGKTISHPIPFPDDDEFPIRTPGAGIALPLGSDAENQIRIRESVAAQLENTSHQTGIAVSDFIDPAAAAQSGPMPVQPSIEAPIRRTNQPNHLRNSMASKTTGSSIGRPQRKKSTMRAVFGRLFGKRRKGSGSSSPKEQGPSEIRAGQHRSDPTALNRSPPASSQKRSASLPINEFNRALRSHSIVADDFPLGSTENEDNRGSLQADGQRRPRRATTPSRLWTPTKTPGYVDWTGLSPRPASTHGRGSKAISDAVADANIGTAVTSGSHPNRRSRSLGELRDVVGTQIARRRRSDEIRYWRESYDPAVLSPMSSNKAETEEPILVDEGDDARDALPQEPPQPFMFEMAGMKITQAASLETRVQRLEERMMQMERIVSSGNYPRPEEAVQFQDSPRRGSTRKRNTSIPRPQTDSSDISLPRHHRYRDAPPLPPARESRPPGGRADLLEGSQIRSSSYGSSRPSTISTHNSYHPSFENFPLSTAPTSEMPAPPNTTTNFARPLSTSTTIRGIPSSSPTFTKDSTLTGEHYTALANMILVEQAARQDLENVVHSLQRQLQAYLSSHSGAASYPTPGSDAAGDPIQVTVGEFSAFEQDDSSEDEGHFRDEHEEVFQTPNEERGQFGDEIFGEVGRDEMKAEGRKSAPRTLSLSQITMQHSVNF</sequence>
<evidence type="ECO:0000256" key="1">
    <source>
        <dbReference type="SAM" id="MobiDB-lite"/>
    </source>
</evidence>
<feature type="region of interest" description="Disordered" evidence="1">
    <location>
        <begin position="606"/>
        <end position="635"/>
    </location>
</feature>
<protein>
    <submittedName>
        <fullName evidence="2">Uncharacterized protein</fullName>
    </submittedName>
</protein>
<dbReference type="AlphaFoldDB" id="A0A1L7WDB1"/>
<dbReference type="Proteomes" id="UP000184330">
    <property type="component" value="Unassembled WGS sequence"/>
</dbReference>
<organism evidence="2 3">
    <name type="scientific">Phialocephala subalpina</name>
    <dbReference type="NCBI Taxonomy" id="576137"/>
    <lineage>
        <taxon>Eukaryota</taxon>
        <taxon>Fungi</taxon>
        <taxon>Dikarya</taxon>
        <taxon>Ascomycota</taxon>
        <taxon>Pezizomycotina</taxon>
        <taxon>Leotiomycetes</taxon>
        <taxon>Helotiales</taxon>
        <taxon>Mollisiaceae</taxon>
        <taxon>Phialocephala</taxon>
        <taxon>Phialocephala fortinii species complex</taxon>
    </lineage>
</organism>
<feature type="region of interest" description="Disordered" evidence="1">
    <location>
        <begin position="647"/>
        <end position="672"/>
    </location>
</feature>
<dbReference type="EMBL" id="FJOG01000001">
    <property type="protein sequence ID" value="CZR50775.1"/>
    <property type="molecule type" value="Genomic_DNA"/>
</dbReference>
<gene>
    <name evidence="2" type="ORF">PAC_00649</name>
</gene>
<reference evidence="2 3" key="1">
    <citation type="submission" date="2016-03" db="EMBL/GenBank/DDBJ databases">
        <authorList>
            <person name="Ploux O."/>
        </authorList>
    </citation>
    <scope>NUCLEOTIDE SEQUENCE [LARGE SCALE GENOMIC DNA]</scope>
    <source>
        <strain evidence="2 3">UAMH 11012</strain>
    </source>
</reference>
<name>A0A1L7WDB1_9HELO</name>
<dbReference type="STRING" id="576137.A0A1L7WDB1"/>
<feature type="region of interest" description="Disordered" evidence="1">
    <location>
        <begin position="203"/>
        <end position="260"/>
    </location>
</feature>
<feature type="region of interest" description="Disordered" evidence="1">
    <location>
        <begin position="388"/>
        <end position="534"/>
    </location>
</feature>
<evidence type="ECO:0000313" key="3">
    <source>
        <dbReference type="Proteomes" id="UP000184330"/>
    </source>
</evidence>
<feature type="compositionally biased region" description="Low complexity" evidence="1">
    <location>
        <begin position="461"/>
        <end position="479"/>
    </location>
</feature>
<keyword evidence="3" id="KW-1185">Reference proteome</keyword>
<accession>A0A1L7WDB1</accession>
<feature type="compositionally biased region" description="Polar residues" evidence="1">
    <location>
        <begin position="417"/>
        <end position="429"/>
    </location>
</feature>
<proteinExistence type="predicted"/>
<feature type="region of interest" description="Disordered" evidence="1">
    <location>
        <begin position="1"/>
        <end position="36"/>
    </location>
</feature>